<evidence type="ECO:0000256" key="1">
    <source>
        <dbReference type="ARBA" id="ARBA00004651"/>
    </source>
</evidence>
<dbReference type="PROSITE" id="PS51103">
    <property type="entry name" value="PTS_EIIC_TYPE_1"/>
    <property type="match status" value="1"/>
</dbReference>
<proteinExistence type="predicted"/>
<evidence type="ECO:0000256" key="2">
    <source>
        <dbReference type="ARBA" id="ARBA00022448"/>
    </source>
</evidence>
<dbReference type="Gene3D" id="3.30.1360.60">
    <property type="entry name" value="Glucose permease domain IIB"/>
    <property type="match status" value="1"/>
</dbReference>
<evidence type="ECO:0000256" key="11">
    <source>
        <dbReference type="PROSITE-ProRule" id="PRU00421"/>
    </source>
</evidence>
<evidence type="ECO:0000256" key="8">
    <source>
        <dbReference type="ARBA" id="ARBA00022777"/>
    </source>
</evidence>
<feature type="transmembrane region" description="Helical" evidence="12">
    <location>
        <begin position="287"/>
        <end position="305"/>
    </location>
</feature>
<evidence type="ECO:0000256" key="5">
    <source>
        <dbReference type="ARBA" id="ARBA00022679"/>
    </source>
</evidence>
<feature type="transmembrane region" description="Helical" evidence="12">
    <location>
        <begin position="227"/>
        <end position="249"/>
    </location>
</feature>
<dbReference type="Pfam" id="PF00367">
    <property type="entry name" value="PTS_EIIB"/>
    <property type="match status" value="1"/>
</dbReference>
<dbReference type="GO" id="GO:0005886">
    <property type="term" value="C:plasma membrane"/>
    <property type="evidence" value="ECO:0007669"/>
    <property type="project" value="UniProtKB-SubCell"/>
</dbReference>
<dbReference type="Proteomes" id="UP000199300">
    <property type="component" value="Unassembled WGS sequence"/>
</dbReference>
<feature type="transmembrane region" description="Helical" evidence="12">
    <location>
        <begin position="370"/>
        <end position="386"/>
    </location>
</feature>
<organism evidence="15 16">
    <name type="scientific">Amphibacillus marinus</name>
    <dbReference type="NCBI Taxonomy" id="872970"/>
    <lineage>
        <taxon>Bacteria</taxon>
        <taxon>Bacillati</taxon>
        <taxon>Bacillota</taxon>
        <taxon>Bacilli</taxon>
        <taxon>Bacillales</taxon>
        <taxon>Bacillaceae</taxon>
        <taxon>Amphibacillus</taxon>
    </lineage>
</organism>
<evidence type="ECO:0000256" key="6">
    <source>
        <dbReference type="ARBA" id="ARBA00022683"/>
    </source>
</evidence>
<dbReference type="InterPro" id="IPR018113">
    <property type="entry name" value="PTrfase_EIIB_Cys"/>
</dbReference>
<keyword evidence="8" id="KW-0418">Kinase</keyword>
<accession>A0A1H8TFF8</accession>
<feature type="transmembrane region" description="Helical" evidence="12">
    <location>
        <begin position="317"/>
        <end position="338"/>
    </location>
</feature>
<evidence type="ECO:0000256" key="10">
    <source>
        <dbReference type="ARBA" id="ARBA00023136"/>
    </source>
</evidence>
<evidence type="ECO:0000259" key="14">
    <source>
        <dbReference type="PROSITE" id="PS51103"/>
    </source>
</evidence>
<comment type="subcellular location">
    <subcellularLocation>
        <location evidence="1">Cell membrane</location>
        <topology evidence="1">Multi-pass membrane protein</topology>
    </subcellularLocation>
</comment>
<dbReference type="GO" id="GO:0009401">
    <property type="term" value="P:phosphoenolpyruvate-dependent sugar phosphotransferase system"/>
    <property type="evidence" value="ECO:0007669"/>
    <property type="project" value="UniProtKB-KW"/>
</dbReference>
<feature type="domain" description="PTS EIIB type-1" evidence="13">
    <location>
        <begin position="442"/>
        <end position="523"/>
    </location>
</feature>
<dbReference type="InterPro" id="IPR050429">
    <property type="entry name" value="PTS_Glucose_EIICBA"/>
</dbReference>
<feature type="transmembrane region" description="Helical" evidence="12">
    <location>
        <begin position="56"/>
        <end position="83"/>
    </location>
</feature>
<dbReference type="CDD" id="cd00212">
    <property type="entry name" value="PTS_IIB_glc"/>
    <property type="match status" value="1"/>
</dbReference>
<keyword evidence="2" id="KW-0813">Transport</keyword>
<keyword evidence="10 12" id="KW-0472">Membrane</keyword>
<evidence type="ECO:0000313" key="16">
    <source>
        <dbReference type="Proteomes" id="UP000199300"/>
    </source>
</evidence>
<reference evidence="15 16" key="1">
    <citation type="submission" date="2016-10" db="EMBL/GenBank/DDBJ databases">
        <authorList>
            <person name="de Groot N.N."/>
        </authorList>
    </citation>
    <scope>NUCLEOTIDE SEQUENCE [LARGE SCALE GENOMIC DNA]</scope>
    <source>
        <strain evidence="15 16">CGMCC 1.10434</strain>
    </source>
</reference>
<dbReference type="STRING" id="872970.SAMN04488134_11626"/>
<dbReference type="OrthoDB" id="9764327at2"/>
<feature type="transmembrane region" description="Helical" evidence="12">
    <location>
        <begin position="130"/>
        <end position="154"/>
    </location>
</feature>
<dbReference type="EMBL" id="FODJ01000016">
    <property type="protein sequence ID" value="SEO89839.1"/>
    <property type="molecule type" value="Genomic_DNA"/>
</dbReference>
<dbReference type="InterPro" id="IPR013013">
    <property type="entry name" value="PTS_EIIC_1"/>
</dbReference>
<evidence type="ECO:0000256" key="7">
    <source>
        <dbReference type="ARBA" id="ARBA00022692"/>
    </source>
</evidence>
<dbReference type="InterPro" id="IPR036878">
    <property type="entry name" value="Glu_permease_IIB"/>
</dbReference>
<keyword evidence="9 12" id="KW-1133">Transmembrane helix</keyword>
<keyword evidence="7 12" id="KW-0812">Transmembrane</keyword>
<feature type="transmembrane region" description="Helical" evidence="12">
    <location>
        <begin position="201"/>
        <end position="220"/>
    </location>
</feature>
<dbReference type="Pfam" id="PF02378">
    <property type="entry name" value="PTS_EIIC"/>
    <property type="match status" value="1"/>
</dbReference>
<feature type="transmembrane region" description="Helical" evidence="12">
    <location>
        <begin position="392"/>
        <end position="410"/>
    </location>
</feature>
<evidence type="ECO:0000313" key="15">
    <source>
        <dbReference type="EMBL" id="SEO89839.1"/>
    </source>
</evidence>
<dbReference type="PANTHER" id="PTHR30009">
    <property type="entry name" value="CYTOCHROME C-TYPE SYNTHESIS PROTEIN AND PTS TRANSMEMBRANE COMPONENT"/>
    <property type="match status" value="1"/>
</dbReference>
<feature type="active site" description="Phosphocysteine intermediate; for EIIB activity" evidence="11">
    <location>
        <position position="464"/>
    </location>
</feature>
<dbReference type="NCBIfam" id="TIGR00826">
    <property type="entry name" value="EIIB_glc"/>
    <property type="match status" value="1"/>
</dbReference>
<feature type="transmembrane region" description="Helical" evidence="12">
    <location>
        <begin position="175"/>
        <end position="195"/>
    </location>
</feature>
<dbReference type="GO" id="GO:0008982">
    <property type="term" value="F:protein-N(PI)-phosphohistidine-sugar phosphotransferase activity"/>
    <property type="evidence" value="ECO:0007669"/>
    <property type="project" value="InterPro"/>
</dbReference>
<keyword evidence="5" id="KW-0808">Transferase</keyword>
<dbReference type="GO" id="GO:0090563">
    <property type="term" value="F:protein-phosphocysteine-sugar phosphotransferase activity"/>
    <property type="evidence" value="ECO:0007669"/>
    <property type="project" value="TreeGrafter"/>
</dbReference>
<keyword evidence="4" id="KW-0762">Sugar transport</keyword>
<evidence type="ECO:0000256" key="4">
    <source>
        <dbReference type="ARBA" id="ARBA00022597"/>
    </source>
</evidence>
<dbReference type="PANTHER" id="PTHR30009:SF24">
    <property type="entry name" value="PTS SYSTEM, IIBC COMPONENT"/>
    <property type="match status" value="1"/>
</dbReference>
<feature type="transmembrane region" description="Helical" evidence="12">
    <location>
        <begin position="12"/>
        <end position="36"/>
    </location>
</feature>
<dbReference type="SUPFAM" id="SSF55604">
    <property type="entry name" value="Glucose permease domain IIB"/>
    <property type="match status" value="1"/>
</dbReference>
<evidence type="ECO:0000259" key="13">
    <source>
        <dbReference type="PROSITE" id="PS51098"/>
    </source>
</evidence>
<sequence length="528" mass="57262">MKEKLVEFGQRLGKAILLPVAILPVAGLLLGLSAALSGEAVIATYPILDNTVLQAILRIMNAAGSGVFNALPLIFAIGIAVGLARREKGAAGLASVVGYFVLIITINALLDITGQLATGDMDPRLVGQGAQFGIMTLQMGVFGGILAGIITGIVHNRFYNIKLPEFLAFFGGSRFVPILNTFIFLIVGSIMFIVWPFIGNAIAAFGDFATGLGTFGAFLYGLMLRTLYLFGLHHVFYLPFWTTAAGGTLEVSGEVYEGFQTIFLAQLSDPNTTQFFGNLALFNSGRYFHMMAGMIGIVFAMYKAIPKGPKRKATSGFLISIGLTAFITGVTEPISFALLFASPILFIAEAILFAGSFVLASLFNITIGSTFSAGLVEFLLFGVFQGNDKTNYLWLILLSIPVMLVYYFIFKTLILKLNAKTPGRDDEEVTDDEKNLNTKYETGQARYIIEGLGGFDNITDIDNCATRLRVSVKKPDQIDADTLKKTGAMNTIIRGKAIQVIYGPKVNIVRNDIDEYIDSKNIEHLSQK</sequence>
<keyword evidence="3" id="KW-1003">Cell membrane</keyword>
<gene>
    <name evidence="15" type="ORF">SAMN04488134_11626</name>
</gene>
<dbReference type="PROSITE" id="PS51098">
    <property type="entry name" value="PTS_EIIB_TYPE_1"/>
    <property type="match status" value="1"/>
</dbReference>
<evidence type="ECO:0000256" key="9">
    <source>
        <dbReference type="ARBA" id="ARBA00022989"/>
    </source>
</evidence>
<dbReference type="InterPro" id="IPR001996">
    <property type="entry name" value="PTS_IIB_1"/>
</dbReference>
<name>A0A1H8TFF8_9BACI</name>
<dbReference type="GO" id="GO:0016301">
    <property type="term" value="F:kinase activity"/>
    <property type="evidence" value="ECO:0007669"/>
    <property type="project" value="UniProtKB-KW"/>
</dbReference>
<feature type="transmembrane region" description="Helical" evidence="12">
    <location>
        <begin position="344"/>
        <end position="363"/>
    </location>
</feature>
<protein>
    <submittedName>
        <fullName evidence="15">PTS system, maltose and glucose-specific IIC component</fullName>
    </submittedName>
</protein>
<evidence type="ECO:0000256" key="12">
    <source>
        <dbReference type="SAM" id="Phobius"/>
    </source>
</evidence>
<feature type="transmembrane region" description="Helical" evidence="12">
    <location>
        <begin position="90"/>
        <end position="110"/>
    </location>
</feature>
<dbReference type="InterPro" id="IPR003352">
    <property type="entry name" value="PTS_EIIC"/>
</dbReference>
<dbReference type="AlphaFoldDB" id="A0A1H8TFF8"/>
<dbReference type="RefSeq" id="WP_091500186.1">
    <property type="nucleotide sequence ID" value="NZ_FODJ01000016.1"/>
</dbReference>
<evidence type="ECO:0000256" key="3">
    <source>
        <dbReference type="ARBA" id="ARBA00022475"/>
    </source>
</evidence>
<feature type="domain" description="PTS EIIC type-1" evidence="14">
    <location>
        <begin position="3"/>
        <end position="426"/>
    </location>
</feature>
<keyword evidence="16" id="KW-1185">Reference proteome</keyword>
<keyword evidence="6" id="KW-0598">Phosphotransferase system</keyword>